<dbReference type="AlphaFoldDB" id="A0AAV5LEM2"/>
<keyword evidence="3" id="KW-1185">Reference proteome</keyword>
<accession>A0AAV5LEM2</accession>
<protein>
    <recommendedName>
        <fullName evidence="1">Anoctamin transmembrane domain-containing protein</fullName>
    </recommendedName>
</protein>
<comment type="caution">
    <text evidence="2">The sequence shown here is derived from an EMBL/GenBank/DDBJ whole genome shotgun (WGS) entry which is preliminary data.</text>
</comment>
<sequence>MMAICTNSALLVWLYDQEGKWKIEPGLAAILIMEHVLLLIKFGFSRFVPEEPAWVRANRMKNVTQAQDVCSKQLLRCISGGEKAFSVRSAERPLHESKKTD</sequence>
<feature type="domain" description="Anoctamin transmembrane" evidence="1">
    <location>
        <begin position="1"/>
        <end position="61"/>
    </location>
</feature>
<evidence type="ECO:0000313" key="2">
    <source>
        <dbReference type="EMBL" id="GKV35706.1"/>
    </source>
</evidence>
<organism evidence="2 3">
    <name type="scientific">Rubroshorea leprosula</name>
    <dbReference type="NCBI Taxonomy" id="152421"/>
    <lineage>
        <taxon>Eukaryota</taxon>
        <taxon>Viridiplantae</taxon>
        <taxon>Streptophyta</taxon>
        <taxon>Embryophyta</taxon>
        <taxon>Tracheophyta</taxon>
        <taxon>Spermatophyta</taxon>
        <taxon>Magnoliopsida</taxon>
        <taxon>eudicotyledons</taxon>
        <taxon>Gunneridae</taxon>
        <taxon>Pentapetalae</taxon>
        <taxon>rosids</taxon>
        <taxon>malvids</taxon>
        <taxon>Malvales</taxon>
        <taxon>Dipterocarpaceae</taxon>
        <taxon>Rubroshorea</taxon>
    </lineage>
</organism>
<evidence type="ECO:0000259" key="1">
    <source>
        <dbReference type="Pfam" id="PF04547"/>
    </source>
</evidence>
<evidence type="ECO:0000313" key="3">
    <source>
        <dbReference type="Proteomes" id="UP001054252"/>
    </source>
</evidence>
<proteinExistence type="predicted"/>
<name>A0AAV5LEM2_9ROSI</name>
<dbReference type="Pfam" id="PF04547">
    <property type="entry name" value="Anoctamin"/>
    <property type="match status" value="1"/>
</dbReference>
<reference evidence="2 3" key="1">
    <citation type="journal article" date="2021" name="Commun. Biol.">
        <title>The genome of Shorea leprosula (Dipterocarpaceae) highlights the ecological relevance of drought in aseasonal tropical rainforests.</title>
        <authorList>
            <person name="Ng K.K.S."/>
            <person name="Kobayashi M.J."/>
            <person name="Fawcett J.A."/>
            <person name="Hatakeyama M."/>
            <person name="Paape T."/>
            <person name="Ng C.H."/>
            <person name="Ang C.C."/>
            <person name="Tnah L.H."/>
            <person name="Lee C.T."/>
            <person name="Nishiyama T."/>
            <person name="Sese J."/>
            <person name="O'Brien M.J."/>
            <person name="Copetti D."/>
            <person name="Mohd Noor M.I."/>
            <person name="Ong R.C."/>
            <person name="Putra M."/>
            <person name="Sireger I.Z."/>
            <person name="Indrioko S."/>
            <person name="Kosugi Y."/>
            <person name="Izuno A."/>
            <person name="Isagi Y."/>
            <person name="Lee S.L."/>
            <person name="Shimizu K.K."/>
        </authorList>
    </citation>
    <scope>NUCLEOTIDE SEQUENCE [LARGE SCALE GENOMIC DNA]</scope>
    <source>
        <strain evidence="2">214</strain>
    </source>
</reference>
<dbReference type="EMBL" id="BPVZ01000112">
    <property type="protein sequence ID" value="GKV35706.1"/>
    <property type="molecule type" value="Genomic_DNA"/>
</dbReference>
<dbReference type="Proteomes" id="UP001054252">
    <property type="component" value="Unassembled WGS sequence"/>
</dbReference>
<gene>
    <name evidence="2" type="ORF">SLEP1_g43936</name>
</gene>
<dbReference type="InterPro" id="IPR049452">
    <property type="entry name" value="Anoctamin_TM"/>
</dbReference>